<dbReference type="STRING" id="320771.Cflav_PD0841"/>
<evidence type="ECO:0000256" key="1">
    <source>
        <dbReference type="SAM" id="Phobius"/>
    </source>
</evidence>
<keyword evidence="3" id="KW-1185">Reference proteome</keyword>
<evidence type="ECO:0000313" key="2">
    <source>
        <dbReference type="EMBL" id="EEF57891.1"/>
    </source>
</evidence>
<organism evidence="2 3">
    <name type="scientific">Pedosphaera parvula (strain Ellin514)</name>
    <dbReference type="NCBI Taxonomy" id="320771"/>
    <lineage>
        <taxon>Bacteria</taxon>
        <taxon>Pseudomonadati</taxon>
        <taxon>Verrucomicrobiota</taxon>
        <taxon>Pedosphaerae</taxon>
        <taxon>Pedosphaerales</taxon>
        <taxon>Pedosphaeraceae</taxon>
        <taxon>Pedosphaera</taxon>
    </lineage>
</organism>
<accession>B9XQG6</accession>
<evidence type="ECO:0000313" key="3">
    <source>
        <dbReference type="Proteomes" id="UP000003688"/>
    </source>
</evidence>
<keyword evidence="1" id="KW-0812">Transmembrane</keyword>
<keyword evidence="1" id="KW-1133">Transmembrane helix</keyword>
<feature type="transmembrane region" description="Helical" evidence="1">
    <location>
        <begin position="17"/>
        <end position="35"/>
    </location>
</feature>
<gene>
    <name evidence="2" type="ORF">Cflav_PD0841</name>
</gene>
<name>B9XQG6_PEDPL</name>
<keyword evidence="1" id="KW-0472">Membrane</keyword>
<proteinExistence type="predicted"/>
<dbReference type="Proteomes" id="UP000003688">
    <property type="component" value="Unassembled WGS sequence"/>
</dbReference>
<reference evidence="2 3" key="1">
    <citation type="journal article" date="2011" name="J. Bacteriol.">
        <title>Genome sequence of 'Pedosphaera parvula' Ellin514, an aerobic Verrucomicrobial isolate from pasture soil.</title>
        <authorList>
            <person name="Kant R."/>
            <person name="van Passel M.W."/>
            <person name="Sangwan P."/>
            <person name="Palva A."/>
            <person name="Lucas S."/>
            <person name="Copeland A."/>
            <person name="Lapidus A."/>
            <person name="Glavina Del Rio T."/>
            <person name="Dalin E."/>
            <person name="Tice H."/>
            <person name="Bruce D."/>
            <person name="Goodwin L."/>
            <person name="Pitluck S."/>
            <person name="Chertkov O."/>
            <person name="Larimer F.W."/>
            <person name="Land M.L."/>
            <person name="Hauser L."/>
            <person name="Brettin T.S."/>
            <person name="Detter J.C."/>
            <person name="Han S."/>
            <person name="de Vos W.M."/>
            <person name="Janssen P.H."/>
            <person name="Smidt H."/>
        </authorList>
    </citation>
    <scope>NUCLEOTIDE SEQUENCE [LARGE SCALE GENOMIC DNA]</scope>
    <source>
        <strain evidence="2 3">Ellin514</strain>
    </source>
</reference>
<dbReference type="RefSeq" id="WP_007418052.1">
    <property type="nucleotide sequence ID" value="NZ_ABOX02000054.1"/>
</dbReference>
<comment type="caution">
    <text evidence="2">The sequence shown here is derived from an EMBL/GenBank/DDBJ whole genome shotgun (WGS) entry which is preliminary data.</text>
</comment>
<dbReference type="AlphaFoldDB" id="B9XQG6"/>
<protein>
    <submittedName>
        <fullName evidence="2">Uncharacterized protein</fullName>
    </submittedName>
</protein>
<sequence>MFLKRALRVASNRTVEVVGICTLILYVGSYAYLYAHKSPAGNLRYFVYSKGGVEVDEQEHVLYYCYYPIYKIHKWFGGVEHNIDRPKMVFPKDFNG</sequence>
<dbReference type="EMBL" id="ABOX02000054">
    <property type="protein sequence ID" value="EEF57891.1"/>
    <property type="molecule type" value="Genomic_DNA"/>
</dbReference>